<feature type="transmembrane region" description="Helical" evidence="1">
    <location>
        <begin position="192"/>
        <end position="211"/>
    </location>
</feature>
<keyword evidence="1" id="KW-0812">Transmembrane</keyword>
<feature type="transmembrane region" description="Helical" evidence="1">
    <location>
        <begin position="320"/>
        <end position="343"/>
    </location>
</feature>
<protein>
    <submittedName>
        <fullName evidence="3">Dolichyl-phosphate-mannose-protein mannosyltransferase</fullName>
    </submittedName>
</protein>
<feature type="transmembrane region" description="Helical" evidence="1">
    <location>
        <begin position="151"/>
        <end position="180"/>
    </location>
</feature>
<feature type="transmembrane region" description="Helical" evidence="1">
    <location>
        <begin position="241"/>
        <end position="261"/>
    </location>
</feature>
<reference evidence="3 4" key="1">
    <citation type="journal article" date="2015" name="Stand. Genomic Sci.">
        <title>Genomic Encyclopedia of Bacterial and Archaeal Type Strains, Phase III: the genomes of soil and plant-associated and newly described type strains.</title>
        <authorList>
            <person name="Whitman W.B."/>
            <person name="Woyke T."/>
            <person name="Klenk H.P."/>
            <person name="Zhou Y."/>
            <person name="Lilburn T.G."/>
            <person name="Beck B.J."/>
            <person name="De Vos P."/>
            <person name="Vandamme P."/>
            <person name="Eisen J.A."/>
            <person name="Garrity G."/>
            <person name="Hugenholtz P."/>
            <person name="Kyrpides N.C."/>
        </authorList>
    </citation>
    <scope>NUCLEOTIDE SEQUENCE [LARGE SCALE GENOMIC DNA]</scope>
    <source>
        <strain evidence="3 4">CGMCC 1.6847</strain>
    </source>
</reference>
<feature type="transmembrane region" description="Helical" evidence="1">
    <location>
        <begin position="7"/>
        <end position="23"/>
    </location>
</feature>
<feature type="transmembrane region" description="Helical" evidence="1">
    <location>
        <begin position="43"/>
        <end position="60"/>
    </location>
</feature>
<feature type="transmembrane region" description="Helical" evidence="1">
    <location>
        <begin position="291"/>
        <end position="308"/>
    </location>
</feature>
<feature type="transmembrane region" description="Helical" evidence="1">
    <location>
        <begin position="100"/>
        <end position="115"/>
    </location>
</feature>
<name>A0ABY3FK29_9FLAO</name>
<keyword evidence="3" id="KW-0808">Transferase</keyword>
<feature type="transmembrane region" description="Helical" evidence="1">
    <location>
        <begin position="120"/>
        <end position="139"/>
    </location>
</feature>
<comment type="caution">
    <text evidence="3">The sequence shown here is derived from an EMBL/GenBank/DDBJ whole genome shotgun (WGS) entry which is preliminary data.</text>
</comment>
<evidence type="ECO:0000313" key="3">
    <source>
        <dbReference type="EMBL" id="TWH99697.1"/>
    </source>
</evidence>
<keyword evidence="4" id="KW-1185">Reference proteome</keyword>
<evidence type="ECO:0000259" key="2">
    <source>
        <dbReference type="Pfam" id="PF13231"/>
    </source>
</evidence>
<organism evidence="3 4">
    <name type="scientific">Flavobacterium tiangeerense</name>
    <dbReference type="NCBI Taxonomy" id="459471"/>
    <lineage>
        <taxon>Bacteria</taxon>
        <taxon>Pseudomonadati</taxon>
        <taxon>Bacteroidota</taxon>
        <taxon>Flavobacteriia</taxon>
        <taxon>Flavobacteriales</taxon>
        <taxon>Flavobacteriaceae</taxon>
        <taxon>Flavobacterium</taxon>
    </lineage>
</organism>
<feature type="domain" description="Glycosyltransferase RgtA/B/C/D-like" evidence="2">
    <location>
        <begin position="57"/>
        <end position="209"/>
    </location>
</feature>
<keyword evidence="1" id="KW-0472">Membrane</keyword>
<keyword evidence="1" id="KW-1133">Transmembrane helix</keyword>
<dbReference type="Proteomes" id="UP000317519">
    <property type="component" value="Unassembled WGS sequence"/>
</dbReference>
<dbReference type="RefSeq" id="WP_144894129.1">
    <property type="nucleotide sequence ID" value="NZ_VLKO01000013.1"/>
</dbReference>
<feature type="transmembrane region" description="Helical" evidence="1">
    <location>
        <begin position="268"/>
        <end position="285"/>
    </location>
</feature>
<dbReference type="EMBL" id="VLKO01000013">
    <property type="protein sequence ID" value="TWH99697.1"/>
    <property type="molecule type" value="Genomic_DNA"/>
</dbReference>
<keyword evidence="3" id="KW-0328">Glycosyltransferase</keyword>
<accession>A0ABY3FK29</accession>
<dbReference type="Pfam" id="PF13231">
    <property type="entry name" value="PMT_2"/>
    <property type="match status" value="1"/>
</dbReference>
<gene>
    <name evidence="3" type="ORF">IQ05_03038</name>
</gene>
<dbReference type="InterPro" id="IPR038731">
    <property type="entry name" value="RgtA/B/C-like"/>
</dbReference>
<evidence type="ECO:0000313" key="4">
    <source>
        <dbReference type="Proteomes" id="UP000317519"/>
    </source>
</evidence>
<feature type="transmembrane region" description="Helical" evidence="1">
    <location>
        <begin position="69"/>
        <end position="88"/>
    </location>
</feature>
<proteinExistence type="predicted"/>
<evidence type="ECO:0000256" key="1">
    <source>
        <dbReference type="SAM" id="Phobius"/>
    </source>
</evidence>
<dbReference type="GO" id="GO:0016757">
    <property type="term" value="F:glycosyltransferase activity"/>
    <property type="evidence" value="ECO:0007669"/>
    <property type="project" value="UniProtKB-KW"/>
</dbReference>
<sequence>MTKQNKLIIVFFCVIKLSLHLIADYHSGFQGDELLHIETGNHLAFGYMEFPPLIGVLAYIQNLFNSNSLYIHHLFSHISSILIIIYVAKITLELGGKNKALFLTLLCIIIAPAFGRSQQLFQPVVFGQLFWVLGFYQLVRYTKYLNKKYVTYLAIISVIGFLFKYDVLFFIFGLSSLFFFNRTRERLFKQNIGLHVVIAFLVILPNIYWQYVNSFPALQMFSRLYETQLDKLSRLNNLKNLILATNPISLILIFPAIVYMFKSNKTELYKVLGFSIILSFFSLVFSNGKSYYFFPIILTILPFGAIFWEQNIIQNHKWIIFPISILLFLGSILIPFGMTVYTFNHYLQSIYKYEKKDIDGGKYAVKYDEYYTKEKWKVTMTELKKVYDSLPVKEKHNCLIWGKHYGQAGAVNLLGKEYNLPKTFSYHGSFYSWSPNEVMPKTIIALSYQVGDFFNPYFEEITLVKSIYNPYTDNEEELYQRIYICKKPKQNFEKMKELFKRRIFE</sequence>